<sequence>MKTVIGALVVAGFAGSGAAFANITDDRFEQKTQERLAELDIAESDVKSIRQVLLRRKNDRGPDIRGAESWVRLNACDGYLVIQMNRAAFVKQTYTTGNCAVPGVSSF</sequence>
<accession>A0A967EYB0</accession>
<proteinExistence type="predicted"/>
<keyword evidence="1" id="KW-0732">Signal</keyword>
<comment type="caution">
    <text evidence="2">The sequence shown here is derived from an EMBL/GenBank/DDBJ whole genome shotgun (WGS) entry which is preliminary data.</text>
</comment>
<dbReference type="RefSeq" id="WP_167225448.1">
    <property type="nucleotide sequence ID" value="NZ_JAAQPH010000009.1"/>
</dbReference>
<feature type="chain" id="PRO_5037653825" description="SmpA / OmlA family protein" evidence="1">
    <location>
        <begin position="22"/>
        <end position="107"/>
    </location>
</feature>
<evidence type="ECO:0000256" key="1">
    <source>
        <dbReference type="SAM" id="SignalP"/>
    </source>
</evidence>
<gene>
    <name evidence="2" type="ORF">HBA54_13700</name>
</gene>
<keyword evidence="3" id="KW-1185">Reference proteome</keyword>
<evidence type="ECO:0000313" key="3">
    <source>
        <dbReference type="Proteomes" id="UP000761264"/>
    </source>
</evidence>
<reference evidence="2" key="1">
    <citation type="submission" date="2020-03" db="EMBL/GenBank/DDBJ databases">
        <title>Genome of Pelagibius litoralis DSM 21314T.</title>
        <authorList>
            <person name="Wang G."/>
        </authorList>
    </citation>
    <scope>NUCLEOTIDE SEQUENCE</scope>
    <source>
        <strain evidence="2">DSM 21314</strain>
    </source>
</reference>
<dbReference type="EMBL" id="JAAQPH010000009">
    <property type="protein sequence ID" value="NIA69651.1"/>
    <property type="molecule type" value="Genomic_DNA"/>
</dbReference>
<evidence type="ECO:0008006" key="4">
    <source>
        <dbReference type="Google" id="ProtNLM"/>
    </source>
</evidence>
<name>A0A967EYB0_9PROT</name>
<dbReference type="AlphaFoldDB" id="A0A967EYB0"/>
<protein>
    <recommendedName>
        <fullName evidence="4">SmpA / OmlA family protein</fullName>
    </recommendedName>
</protein>
<feature type="signal peptide" evidence="1">
    <location>
        <begin position="1"/>
        <end position="21"/>
    </location>
</feature>
<organism evidence="2 3">
    <name type="scientific">Pelagibius litoralis</name>
    <dbReference type="NCBI Taxonomy" id="374515"/>
    <lineage>
        <taxon>Bacteria</taxon>
        <taxon>Pseudomonadati</taxon>
        <taxon>Pseudomonadota</taxon>
        <taxon>Alphaproteobacteria</taxon>
        <taxon>Rhodospirillales</taxon>
        <taxon>Rhodovibrionaceae</taxon>
        <taxon>Pelagibius</taxon>
    </lineage>
</organism>
<dbReference type="Proteomes" id="UP000761264">
    <property type="component" value="Unassembled WGS sequence"/>
</dbReference>
<evidence type="ECO:0000313" key="2">
    <source>
        <dbReference type="EMBL" id="NIA69651.1"/>
    </source>
</evidence>